<dbReference type="Pfam" id="PF07876">
    <property type="entry name" value="Dabb"/>
    <property type="match status" value="1"/>
</dbReference>
<protein>
    <recommendedName>
        <fullName evidence="2">Stress-response A/B barrel domain-containing protein</fullName>
    </recommendedName>
</protein>
<dbReference type="InterPro" id="IPR011008">
    <property type="entry name" value="Dimeric_a/b-barrel"/>
</dbReference>
<sequence length="110" mass="12508">MVVSHVVILSFKPDISDADKEKALESLREIKDKALHPTTGKPLVKNLTGGKNNSPKNFNKGYQYAFTWQFDSPEDRDYYTFKDPYHALITPLVISAVENVIVVDYTPDVY</sequence>
<dbReference type="Proteomes" id="UP000649114">
    <property type="component" value="Unassembled WGS sequence"/>
</dbReference>
<comment type="subunit">
    <text evidence="1">Homodimer.</text>
</comment>
<dbReference type="Gene3D" id="3.30.70.100">
    <property type="match status" value="1"/>
</dbReference>
<accession>A0AAN5YLT2</accession>
<evidence type="ECO:0000259" key="2">
    <source>
        <dbReference type="PROSITE" id="PS51502"/>
    </source>
</evidence>
<reference evidence="3" key="2">
    <citation type="submission" date="2020-04" db="EMBL/GenBank/DDBJ databases">
        <authorList>
            <person name="Santos R.A.C."/>
            <person name="Steenwyk J.L."/>
            <person name="Rivero-Menendez O."/>
            <person name="Mead M.E."/>
            <person name="Silva L.P."/>
            <person name="Bastos R.W."/>
            <person name="Alastruey-Izquierdo A."/>
            <person name="Goldman G.H."/>
            <person name="Rokas A."/>
        </authorList>
    </citation>
    <scope>NUCLEOTIDE SEQUENCE</scope>
    <source>
        <strain evidence="3">CNM-CM8927</strain>
    </source>
</reference>
<reference evidence="3" key="1">
    <citation type="journal article" date="2020" name="bioRxiv">
        <title>Genomic and phenotypic heterogeneity of clinical isolates of the human pathogens Aspergillus fumigatus, Aspergillus lentulus and Aspergillus fumigatiaffinis.</title>
        <authorList>
            <person name="dos Santos R.A.C."/>
            <person name="Steenwyk J.L."/>
            <person name="Rivero-Menendez O."/>
            <person name="Mead M.E."/>
            <person name="Silva L.P."/>
            <person name="Bastos R.W."/>
            <person name="Alastruey-Izquierdo A."/>
            <person name="Goldman G.H."/>
            <person name="Rokas A."/>
        </authorList>
    </citation>
    <scope>NUCLEOTIDE SEQUENCE</scope>
    <source>
        <strain evidence="3">CNM-CM8927</strain>
    </source>
</reference>
<evidence type="ECO:0000313" key="4">
    <source>
        <dbReference type="Proteomes" id="UP000649114"/>
    </source>
</evidence>
<dbReference type="InterPro" id="IPR044662">
    <property type="entry name" value="HS1/DABB1-like"/>
</dbReference>
<evidence type="ECO:0000313" key="3">
    <source>
        <dbReference type="EMBL" id="KAF4202541.1"/>
    </source>
</evidence>
<organism evidence="3 4">
    <name type="scientific">Aspergillus lentulus</name>
    <dbReference type="NCBI Taxonomy" id="293939"/>
    <lineage>
        <taxon>Eukaryota</taxon>
        <taxon>Fungi</taxon>
        <taxon>Dikarya</taxon>
        <taxon>Ascomycota</taxon>
        <taxon>Pezizomycotina</taxon>
        <taxon>Eurotiomycetes</taxon>
        <taxon>Eurotiomycetidae</taxon>
        <taxon>Eurotiales</taxon>
        <taxon>Aspergillaceae</taxon>
        <taxon>Aspergillus</taxon>
        <taxon>Aspergillus subgen. Fumigati</taxon>
    </lineage>
</organism>
<dbReference type="PROSITE" id="PS51502">
    <property type="entry name" value="S_R_A_B_BARREL"/>
    <property type="match status" value="1"/>
</dbReference>
<evidence type="ECO:0000256" key="1">
    <source>
        <dbReference type="ARBA" id="ARBA00011738"/>
    </source>
</evidence>
<comment type="caution">
    <text evidence="3">The sequence shown here is derived from an EMBL/GenBank/DDBJ whole genome shotgun (WGS) entry which is preliminary data.</text>
</comment>
<proteinExistence type="predicted"/>
<dbReference type="InterPro" id="IPR013097">
    <property type="entry name" value="Dabb"/>
</dbReference>
<name>A0AAN5YLT2_ASPLE</name>
<gene>
    <name evidence="3" type="ORF">CNMCM8927_000086</name>
</gene>
<dbReference type="SUPFAM" id="SSF54909">
    <property type="entry name" value="Dimeric alpha+beta barrel"/>
    <property type="match status" value="1"/>
</dbReference>
<feature type="domain" description="Stress-response A/B barrel" evidence="2">
    <location>
        <begin position="3"/>
        <end position="105"/>
    </location>
</feature>
<dbReference type="SMART" id="SM00886">
    <property type="entry name" value="Dabb"/>
    <property type="match status" value="1"/>
</dbReference>
<dbReference type="EMBL" id="JAAAPU010000102">
    <property type="protein sequence ID" value="KAF4202541.1"/>
    <property type="molecule type" value="Genomic_DNA"/>
</dbReference>
<dbReference type="PANTHER" id="PTHR33178">
    <property type="match status" value="1"/>
</dbReference>
<dbReference type="AlphaFoldDB" id="A0AAN5YLT2"/>
<dbReference type="PANTHER" id="PTHR33178:SF10">
    <property type="entry name" value="STRESS-RESPONSE A_B BARREL DOMAIN-CONTAINING PROTEIN"/>
    <property type="match status" value="1"/>
</dbReference>